<evidence type="ECO:0000256" key="6">
    <source>
        <dbReference type="RuleBase" id="RU361187"/>
    </source>
</evidence>
<dbReference type="OrthoDB" id="3879658at2759"/>
<feature type="site" description="Important for catalytic activity, responsible for pKa modulation of the active site Glu and correct orientation of both the proton donor and substrate" evidence="5">
    <location>
        <position position="149"/>
    </location>
</feature>
<keyword evidence="9" id="KW-1185">Reference proteome</keyword>
<comment type="similarity">
    <text evidence="1 6">Belongs to the glycosyl hydrolase 43 family.</text>
</comment>
<dbReference type="Proteomes" id="UP000078576">
    <property type="component" value="Unassembled WGS sequence"/>
</dbReference>
<proteinExistence type="inferred from homology"/>
<dbReference type="InterPro" id="IPR023296">
    <property type="entry name" value="Glyco_hydro_beta-prop_sf"/>
</dbReference>
<reference evidence="9" key="1">
    <citation type="submission" date="2014-12" db="EMBL/GenBank/DDBJ databases">
        <title>Genome Sequence of Valsa Canker Pathogens Uncovers a Specific Adaption of Colonization on Woody Bark.</title>
        <authorList>
            <person name="Yin Z."/>
            <person name="Liu H."/>
            <person name="Gao X."/>
            <person name="Li Z."/>
            <person name="Song N."/>
            <person name="Ke X."/>
            <person name="Dai Q."/>
            <person name="Wu Y."/>
            <person name="Sun Y."/>
            <person name="Xu J.-R."/>
            <person name="Kang Z.K."/>
            <person name="Wang L."/>
            <person name="Huang L."/>
        </authorList>
    </citation>
    <scope>NUCLEOTIDE SEQUENCE [LARGE SCALE GENOMIC DNA]</scope>
    <source>
        <strain evidence="9">SXYL134</strain>
    </source>
</reference>
<feature type="chain" id="PRO_5008266286" evidence="7">
    <location>
        <begin position="20"/>
        <end position="317"/>
    </location>
</feature>
<evidence type="ECO:0000256" key="1">
    <source>
        <dbReference type="ARBA" id="ARBA00009865"/>
    </source>
</evidence>
<dbReference type="InterPro" id="IPR051795">
    <property type="entry name" value="Glycosyl_Hydrlase_43"/>
</dbReference>
<dbReference type="GO" id="GO:0005975">
    <property type="term" value="P:carbohydrate metabolic process"/>
    <property type="evidence" value="ECO:0007669"/>
    <property type="project" value="InterPro"/>
</dbReference>
<evidence type="ECO:0000313" key="8">
    <source>
        <dbReference type="EMBL" id="KUI59978.1"/>
    </source>
</evidence>
<dbReference type="PANTHER" id="PTHR42812">
    <property type="entry name" value="BETA-XYLOSIDASE"/>
    <property type="match status" value="1"/>
</dbReference>
<dbReference type="Gene3D" id="2.115.10.20">
    <property type="entry name" value="Glycosyl hydrolase domain, family 43"/>
    <property type="match status" value="1"/>
</dbReference>
<dbReference type="GO" id="GO:0004553">
    <property type="term" value="F:hydrolase activity, hydrolyzing O-glycosyl compounds"/>
    <property type="evidence" value="ECO:0007669"/>
    <property type="project" value="InterPro"/>
</dbReference>
<keyword evidence="7" id="KW-0732">Signal</keyword>
<dbReference type="EMBL" id="KN714740">
    <property type="protein sequence ID" value="KUI59978.1"/>
    <property type="molecule type" value="Genomic_DNA"/>
</dbReference>
<accession>A0A194V7V1</accession>
<keyword evidence="2 6" id="KW-0378">Hydrolase</keyword>
<evidence type="ECO:0000256" key="7">
    <source>
        <dbReference type="SAM" id="SignalP"/>
    </source>
</evidence>
<feature type="active site" description="Proton donor" evidence="4">
    <location>
        <position position="221"/>
    </location>
</feature>
<evidence type="ECO:0000256" key="4">
    <source>
        <dbReference type="PIRSR" id="PIRSR606710-1"/>
    </source>
</evidence>
<evidence type="ECO:0000313" key="9">
    <source>
        <dbReference type="Proteomes" id="UP000078576"/>
    </source>
</evidence>
<organism evidence="8 9">
    <name type="scientific">Cytospora mali</name>
    <name type="common">Apple Valsa canker fungus</name>
    <name type="synonym">Valsa mali</name>
    <dbReference type="NCBI Taxonomy" id="578113"/>
    <lineage>
        <taxon>Eukaryota</taxon>
        <taxon>Fungi</taxon>
        <taxon>Dikarya</taxon>
        <taxon>Ascomycota</taxon>
        <taxon>Pezizomycotina</taxon>
        <taxon>Sordariomycetes</taxon>
        <taxon>Sordariomycetidae</taxon>
        <taxon>Diaporthales</taxon>
        <taxon>Cytosporaceae</taxon>
        <taxon>Cytospora</taxon>
    </lineage>
</organism>
<evidence type="ECO:0000256" key="3">
    <source>
        <dbReference type="ARBA" id="ARBA00023295"/>
    </source>
</evidence>
<dbReference type="PANTHER" id="PTHR42812:SF5">
    <property type="entry name" value="ENDO-ARABINASE"/>
    <property type="match status" value="1"/>
</dbReference>
<feature type="signal peptide" evidence="7">
    <location>
        <begin position="1"/>
        <end position="19"/>
    </location>
</feature>
<dbReference type="CDD" id="cd08999">
    <property type="entry name" value="GH43_ABN-like"/>
    <property type="match status" value="1"/>
</dbReference>
<evidence type="ECO:0000256" key="5">
    <source>
        <dbReference type="PIRSR" id="PIRSR606710-2"/>
    </source>
</evidence>
<dbReference type="SUPFAM" id="SSF75005">
    <property type="entry name" value="Arabinanase/levansucrase/invertase"/>
    <property type="match status" value="1"/>
</dbReference>
<gene>
    <name evidence="8" type="ORF">VP1G_07190</name>
</gene>
<evidence type="ECO:0000256" key="2">
    <source>
        <dbReference type="ARBA" id="ARBA00022801"/>
    </source>
</evidence>
<keyword evidence="3 6" id="KW-0326">Glycosidase</keyword>
<dbReference type="Pfam" id="PF04616">
    <property type="entry name" value="Glyco_hydro_43"/>
    <property type="match status" value="1"/>
</dbReference>
<feature type="active site" description="Proton acceptor" evidence="4">
    <location>
        <position position="31"/>
    </location>
</feature>
<protein>
    <submittedName>
        <fullName evidence="8">Arabinan endo-1,5-alpha-L-arabinosidase C</fullName>
    </submittedName>
</protein>
<name>A0A194V7V1_CYTMA</name>
<dbReference type="STRING" id="694573.A0A194V7V1"/>
<dbReference type="AlphaFoldDB" id="A0A194V7V1"/>
<sequence>MFLKAGLSGLSLLYALAAATPSEVLSVDFADPSILYDPKSGDWYAFATAGNGENVQVADATSPTGPWTLLDIDLLPNGMGSWAVDTGIWAPDVRYLSQSDSFVMYYSAVVADNTSFHCIGAATADTIEGPYTPVDSSLACPIDQGGAIDPSGYWDEASSTRWLVYKVDGNNIGHGGLCNNGVDPIQPTPIMLQQLDDDGYTLIGSATEVLDRSDADGPLIEAPNLIYDDDTYIIFFSSSCYSTTLYDISYATSSSLTGPYTKSSAPLLVTDDYGLTAPGGATSVVGGGQMVFHANCDEGRCMFETSYSVSDDVVTIT</sequence>
<dbReference type="InterPro" id="IPR006710">
    <property type="entry name" value="Glyco_hydro_43"/>
</dbReference>